<dbReference type="EMBL" id="CM047747">
    <property type="protein sequence ID" value="KAJ0018225.1"/>
    <property type="molecule type" value="Genomic_DNA"/>
</dbReference>
<protein>
    <submittedName>
        <fullName evidence="1">Uncharacterized protein</fullName>
    </submittedName>
</protein>
<gene>
    <name evidence="1" type="ORF">Pint_10312</name>
</gene>
<comment type="caution">
    <text evidence="1">The sequence shown here is derived from an EMBL/GenBank/DDBJ whole genome shotgun (WGS) entry which is preliminary data.</text>
</comment>
<keyword evidence="2" id="KW-1185">Reference proteome</keyword>
<reference evidence="2" key="1">
    <citation type="journal article" date="2023" name="G3 (Bethesda)">
        <title>Genome assembly and association tests identify interacting loci associated with vigor, precocity, and sex in interspecific pistachio rootstocks.</title>
        <authorList>
            <person name="Palmer W."/>
            <person name="Jacygrad E."/>
            <person name="Sagayaradj S."/>
            <person name="Cavanaugh K."/>
            <person name="Han R."/>
            <person name="Bertier L."/>
            <person name="Beede B."/>
            <person name="Kafkas S."/>
            <person name="Golino D."/>
            <person name="Preece J."/>
            <person name="Michelmore R."/>
        </authorList>
    </citation>
    <scope>NUCLEOTIDE SEQUENCE [LARGE SCALE GENOMIC DNA]</scope>
</reference>
<sequence>MRVKTLRIVYIAQENKGKKTALFSVPRNVSPQTFVLSMDPRRNITCDCGFENNTCHIIALKILLFGLPGTLPTELVHLPYLPRNRFCLQLFKWSNPTRMGFDAIDVHLSFRESVIGKHAKLFGEHYWSHILVSFELVYKVCLIIWRLSSNRLTGNLPMELAELKNLTDFRINDNNFNGSIPEYIKNWKRLQRLEILGSGLEGPIPSSISVLENLIQLKISDITGARQAFPELRNMSNIIRIILKNCSISGEIPEYIWGLNNLRLLDLSFNKLSGELPYVRIYGIFKFIFLSGNFLSGNIPKSILKKGSNVDLSYNNFTWQSVEQSACPEKPSKSKSELVPKLFSGEKHVSYFFVLIFFLLNLLDLLVFGKTDALVLKVPLLILQHVKSGALPCMDDFKCQRYRHSLYINCGGETVKITGRTFEGDAGVGGGAATFYFNANTNWGFSSTGDFMDDDDEQNTNYIANLQSSQISELYSNARIAPILLTYVGYCLENGSYTVSLHFAEIQFTNDKTYRSLGRRKFDIYVQDKLVEKDFDIEAIASGVLKPVIKEYKANVTNNILEIRFIWAGKGTTAIPKGGVYGPLISAISVDPNFKPHFGEEKRKIVPIVVSIGVVGFFIIFLAFGILCRRYFRTNSGRETGLNFIYIEK</sequence>
<proteinExistence type="predicted"/>
<name>A0ACC0XL56_9ROSI</name>
<accession>A0ACC0XL56</accession>
<dbReference type="Proteomes" id="UP001163603">
    <property type="component" value="Chromosome 12"/>
</dbReference>
<evidence type="ECO:0000313" key="2">
    <source>
        <dbReference type="Proteomes" id="UP001163603"/>
    </source>
</evidence>
<organism evidence="1 2">
    <name type="scientific">Pistacia integerrima</name>
    <dbReference type="NCBI Taxonomy" id="434235"/>
    <lineage>
        <taxon>Eukaryota</taxon>
        <taxon>Viridiplantae</taxon>
        <taxon>Streptophyta</taxon>
        <taxon>Embryophyta</taxon>
        <taxon>Tracheophyta</taxon>
        <taxon>Spermatophyta</taxon>
        <taxon>Magnoliopsida</taxon>
        <taxon>eudicotyledons</taxon>
        <taxon>Gunneridae</taxon>
        <taxon>Pentapetalae</taxon>
        <taxon>rosids</taxon>
        <taxon>malvids</taxon>
        <taxon>Sapindales</taxon>
        <taxon>Anacardiaceae</taxon>
        <taxon>Pistacia</taxon>
    </lineage>
</organism>
<evidence type="ECO:0000313" key="1">
    <source>
        <dbReference type="EMBL" id="KAJ0018225.1"/>
    </source>
</evidence>